<evidence type="ECO:0000313" key="5">
    <source>
        <dbReference type="EMBL" id="BDI30210.1"/>
    </source>
</evidence>
<dbReference type="KEGG" id="ccot:CCAX7_22610"/>
<evidence type="ECO:0000313" key="6">
    <source>
        <dbReference type="Proteomes" id="UP000287394"/>
    </source>
</evidence>
<keyword evidence="3" id="KW-1133">Transmembrane helix</keyword>
<keyword evidence="6" id="KW-1185">Reference proteome</keyword>
<dbReference type="EMBL" id="AP025739">
    <property type="protein sequence ID" value="BDI30210.1"/>
    <property type="molecule type" value="Genomic_DNA"/>
</dbReference>
<protein>
    <submittedName>
        <fullName evidence="5">MFS transporter</fullName>
    </submittedName>
</protein>
<dbReference type="Pfam" id="PF07690">
    <property type="entry name" value="MFS_1"/>
    <property type="match status" value="1"/>
</dbReference>
<dbReference type="PROSITE" id="PS50850">
    <property type="entry name" value="MFS"/>
    <property type="match status" value="1"/>
</dbReference>
<reference evidence="5 6" key="1">
    <citation type="journal article" date="2019" name="Int. J. Syst. Evol. Microbiol.">
        <title>Capsulimonas corticalis gen. nov., sp. nov., an aerobic capsulated bacterium, of a novel bacterial order, Capsulimonadales ord. nov., of the class Armatimonadia of the phylum Armatimonadetes.</title>
        <authorList>
            <person name="Li J."/>
            <person name="Kudo C."/>
            <person name="Tonouchi A."/>
        </authorList>
    </citation>
    <scope>NUCLEOTIDE SEQUENCE [LARGE SCALE GENOMIC DNA]</scope>
    <source>
        <strain evidence="5 6">AX-7</strain>
    </source>
</reference>
<organism evidence="5 6">
    <name type="scientific">Capsulimonas corticalis</name>
    <dbReference type="NCBI Taxonomy" id="2219043"/>
    <lineage>
        <taxon>Bacteria</taxon>
        <taxon>Bacillati</taxon>
        <taxon>Armatimonadota</taxon>
        <taxon>Armatimonadia</taxon>
        <taxon>Capsulimonadales</taxon>
        <taxon>Capsulimonadaceae</taxon>
        <taxon>Capsulimonas</taxon>
    </lineage>
</organism>
<accession>A0A402CUY9</accession>
<evidence type="ECO:0000256" key="3">
    <source>
        <dbReference type="ARBA" id="ARBA00022989"/>
    </source>
</evidence>
<dbReference type="GO" id="GO:0005886">
    <property type="term" value="C:plasma membrane"/>
    <property type="evidence" value="ECO:0007669"/>
    <property type="project" value="UniProtKB-SubCell"/>
</dbReference>
<dbReference type="PRINTS" id="PR01036">
    <property type="entry name" value="TCRTETB"/>
</dbReference>
<dbReference type="PANTHER" id="PTHR42718">
    <property type="entry name" value="MAJOR FACILITATOR SUPERFAMILY MULTIDRUG TRANSPORTER MFSC"/>
    <property type="match status" value="1"/>
</dbReference>
<dbReference type="InterPro" id="IPR011701">
    <property type="entry name" value="MFS"/>
</dbReference>
<dbReference type="AlphaFoldDB" id="A0A402CUY9"/>
<keyword evidence="4" id="KW-0472">Membrane</keyword>
<dbReference type="Gene3D" id="1.20.1250.20">
    <property type="entry name" value="MFS general substrate transporter like domains"/>
    <property type="match status" value="1"/>
</dbReference>
<dbReference type="InterPro" id="IPR005829">
    <property type="entry name" value="Sugar_transporter_CS"/>
</dbReference>
<dbReference type="CDD" id="cd17321">
    <property type="entry name" value="MFS_MMR_MDR_like"/>
    <property type="match status" value="1"/>
</dbReference>
<dbReference type="SUPFAM" id="SSF103473">
    <property type="entry name" value="MFS general substrate transporter"/>
    <property type="match status" value="1"/>
</dbReference>
<evidence type="ECO:0000256" key="1">
    <source>
        <dbReference type="ARBA" id="ARBA00004651"/>
    </source>
</evidence>
<keyword evidence="2" id="KW-0812">Transmembrane</keyword>
<proteinExistence type="predicted"/>
<dbReference type="Proteomes" id="UP000287394">
    <property type="component" value="Chromosome"/>
</dbReference>
<name>A0A402CUY9_9BACT</name>
<dbReference type="RefSeq" id="WP_119321184.1">
    <property type="nucleotide sequence ID" value="NZ_AP025739.1"/>
</dbReference>
<evidence type="ECO:0000256" key="4">
    <source>
        <dbReference type="ARBA" id="ARBA00023136"/>
    </source>
</evidence>
<gene>
    <name evidence="5" type="ORF">CCAX7_22610</name>
</gene>
<evidence type="ECO:0000256" key="2">
    <source>
        <dbReference type="ARBA" id="ARBA00022692"/>
    </source>
</evidence>
<dbReference type="OrthoDB" id="9791756at2"/>
<dbReference type="Gene3D" id="1.20.1720.10">
    <property type="entry name" value="Multidrug resistance protein D"/>
    <property type="match status" value="1"/>
</dbReference>
<dbReference type="PANTHER" id="PTHR42718:SF49">
    <property type="entry name" value="EXPORT PROTEIN"/>
    <property type="match status" value="1"/>
</dbReference>
<dbReference type="GO" id="GO:0022857">
    <property type="term" value="F:transmembrane transporter activity"/>
    <property type="evidence" value="ECO:0007669"/>
    <property type="project" value="InterPro"/>
</dbReference>
<sequence>MKKQDRVTNPVSVHGAADRVVVLGAVCLAGLVLPLSFAGAAVATPAIGRELGGSPTALNWIVNAFMLSFGSTLMAAGALADEYGRRRIFAIGVALFAAISLAIGFAPNVVWLDFLRAGQGTAAAATLAGGAAALAQEFSGSARTRAYSLLGATFGAGLAFGPVLAGFLIHAFGWRSIFLTGVVIGAVALIFGVPLMRESRDPDAAGLDAPGAAAFTGFLSLLICGVLQAPSSGWGSPAVTAFFMGSALMLALFIVAERRSPRPMLDLSLFRYPLFLGVQVLPLATAFCYVVLLVLLPVRLIGVEGRNEVEAGAIMISLSTPLLAAPLWAWLLAQRFSAGAVSGTGLLIASAGLVWLSHVGPGSPGGALILPMLLIGVGASIPWGLMDGLSISVVPRERAGMATGIFSTTRIAGEAVMIALVAALMATLTQAQLGGAFSGDSPEHIARAAQYIAAGDLTHAARFLPAVSHTRLVQVYGNAFRVLILLLAAATFASALTVFAFLGRVRAPAEPKSEEAPELAARA</sequence>
<dbReference type="InterPro" id="IPR020846">
    <property type="entry name" value="MFS_dom"/>
</dbReference>
<dbReference type="InterPro" id="IPR036259">
    <property type="entry name" value="MFS_trans_sf"/>
</dbReference>
<comment type="subcellular location">
    <subcellularLocation>
        <location evidence="1">Cell membrane</location>
        <topology evidence="1">Multi-pass membrane protein</topology>
    </subcellularLocation>
</comment>
<dbReference type="PROSITE" id="PS00216">
    <property type="entry name" value="SUGAR_TRANSPORT_1"/>
    <property type="match status" value="1"/>
</dbReference>